<evidence type="ECO:0000313" key="2">
    <source>
        <dbReference type="EMBL" id="KAJ7417241.1"/>
    </source>
</evidence>
<evidence type="ECO:0000313" key="3">
    <source>
        <dbReference type="Proteomes" id="UP001145742"/>
    </source>
</evidence>
<keyword evidence="1" id="KW-0472">Membrane</keyword>
<feature type="transmembrane region" description="Helical" evidence="1">
    <location>
        <begin position="28"/>
        <end position="44"/>
    </location>
</feature>
<reference evidence="2" key="1">
    <citation type="submission" date="2019-10" db="EMBL/GenBank/DDBJ databases">
        <authorList>
            <person name="Soares A.E.R."/>
            <person name="Aleixo A."/>
            <person name="Schneider P."/>
            <person name="Miyaki C.Y."/>
            <person name="Schneider M.P."/>
            <person name="Mello C."/>
            <person name="Vasconcelos A.T.R."/>
        </authorList>
    </citation>
    <scope>NUCLEOTIDE SEQUENCE</scope>
    <source>
        <tissue evidence="2">Muscle</tissue>
    </source>
</reference>
<dbReference type="Proteomes" id="UP001145742">
    <property type="component" value="Unassembled WGS sequence"/>
</dbReference>
<keyword evidence="1" id="KW-1133">Transmembrane helix</keyword>
<keyword evidence="1" id="KW-0812">Transmembrane</keyword>
<accession>A0ABQ9DEQ9</accession>
<dbReference type="EMBL" id="WHWB01033774">
    <property type="protein sequence ID" value="KAJ7417241.1"/>
    <property type="molecule type" value="Genomic_DNA"/>
</dbReference>
<organism evidence="2 3">
    <name type="scientific">Willisornis vidua</name>
    <name type="common">Xingu scale-backed antbird</name>
    <dbReference type="NCBI Taxonomy" id="1566151"/>
    <lineage>
        <taxon>Eukaryota</taxon>
        <taxon>Metazoa</taxon>
        <taxon>Chordata</taxon>
        <taxon>Craniata</taxon>
        <taxon>Vertebrata</taxon>
        <taxon>Euteleostomi</taxon>
        <taxon>Archelosauria</taxon>
        <taxon>Archosauria</taxon>
        <taxon>Dinosauria</taxon>
        <taxon>Saurischia</taxon>
        <taxon>Theropoda</taxon>
        <taxon>Coelurosauria</taxon>
        <taxon>Aves</taxon>
        <taxon>Neognathae</taxon>
        <taxon>Neoaves</taxon>
        <taxon>Telluraves</taxon>
        <taxon>Australaves</taxon>
        <taxon>Passeriformes</taxon>
        <taxon>Thamnophilidae</taxon>
        <taxon>Willisornis</taxon>
    </lineage>
</organism>
<proteinExistence type="predicted"/>
<keyword evidence="3" id="KW-1185">Reference proteome</keyword>
<sequence length="70" mass="7781">MELVRTEKAETRSRWGCPGQNFAKPEKIKKIIIIIIIIITISLFQSHKGVGSFCPVVLVSCLESTLPALQ</sequence>
<name>A0ABQ9DEQ9_9PASS</name>
<comment type="caution">
    <text evidence="2">The sequence shown here is derived from an EMBL/GenBank/DDBJ whole genome shotgun (WGS) entry which is preliminary data.</text>
</comment>
<protein>
    <submittedName>
        <fullName evidence="2">Uncharacterized protein</fullName>
    </submittedName>
</protein>
<gene>
    <name evidence="2" type="ORF">WISP_65499</name>
</gene>
<evidence type="ECO:0000256" key="1">
    <source>
        <dbReference type="SAM" id="Phobius"/>
    </source>
</evidence>